<feature type="region of interest" description="Disordered" evidence="1">
    <location>
        <begin position="75"/>
        <end position="110"/>
    </location>
</feature>
<evidence type="ECO:0000313" key="2">
    <source>
        <dbReference type="EMBL" id="KIJ37724.1"/>
    </source>
</evidence>
<protein>
    <submittedName>
        <fullName evidence="2">Uncharacterized protein</fullName>
    </submittedName>
</protein>
<dbReference type="HOGENOM" id="CLU_087386_0_0_1"/>
<keyword evidence="3" id="KW-1185">Reference proteome</keyword>
<evidence type="ECO:0000313" key="3">
    <source>
        <dbReference type="Proteomes" id="UP000054279"/>
    </source>
</evidence>
<reference evidence="2 3" key="1">
    <citation type="submission" date="2014-06" db="EMBL/GenBank/DDBJ databases">
        <title>Evolutionary Origins and Diversification of the Mycorrhizal Mutualists.</title>
        <authorList>
            <consortium name="DOE Joint Genome Institute"/>
            <consortium name="Mycorrhizal Genomics Consortium"/>
            <person name="Kohler A."/>
            <person name="Kuo A."/>
            <person name="Nagy L.G."/>
            <person name="Floudas D."/>
            <person name="Copeland A."/>
            <person name="Barry K.W."/>
            <person name="Cichocki N."/>
            <person name="Veneault-Fourrey C."/>
            <person name="LaButti K."/>
            <person name="Lindquist E.A."/>
            <person name="Lipzen A."/>
            <person name="Lundell T."/>
            <person name="Morin E."/>
            <person name="Murat C."/>
            <person name="Riley R."/>
            <person name="Ohm R."/>
            <person name="Sun H."/>
            <person name="Tunlid A."/>
            <person name="Henrissat B."/>
            <person name="Grigoriev I.V."/>
            <person name="Hibbett D.S."/>
            <person name="Martin F."/>
        </authorList>
    </citation>
    <scope>NUCLEOTIDE SEQUENCE [LARGE SCALE GENOMIC DNA]</scope>
    <source>
        <strain evidence="2 3">SS14</strain>
    </source>
</reference>
<proteinExistence type="predicted"/>
<accession>A0A0C9USD3</accession>
<organism evidence="2 3">
    <name type="scientific">Sphaerobolus stellatus (strain SS14)</name>
    <dbReference type="NCBI Taxonomy" id="990650"/>
    <lineage>
        <taxon>Eukaryota</taxon>
        <taxon>Fungi</taxon>
        <taxon>Dikarya</taxon>
        <taxon>Basidiomycota</taxon>
        <taxon>Agaricomycotina</taxon>
        <taxon>Agaricomycetes</taxon>
        <taxon>Phallomycetidae</taxon>
        <taxon>Geastrales</taxon>
        <taxon>Sphaerobolaceae</taxon>
        <taxon>Sphaerobolus</taxon>
    </lineage>
</organism>
<feature type="compositionally biased region" description="Low complexity" evidence="1">
    <location>
        <begin position="176"/>
        <end position="188"/>
    </location>
</feature>
<gene>
    <name evidence="2" type="ORF">M422DRAFT_259826</name>
</gene>
<feature type="compositionally biased region" description="Polar residues" evidence="1">
    <location>
        <begin position="152"/>
        <end position="166"/>
    </location>
</feature>
<dbReference type="AlphaFoldDB" id="A0A0C9USD3"/>
<feature type="region of interest" description="Disordered" evidence="1">
    <location>
        <begin position="152"/>
        <end position="216"/>
    </location>
</feature>
<name>A0A0C9USD3_SPHS4</name>
<dbReference type="OrthoDB" id="4062651at2759"/>
<dbReference type="Proteomes" id="UP000054279">
    <property type="component" value="Unassembled WGS sequence"/>
</dbReference>
<dbReference type="EMBL" id="KN837167">
    <property type="protein sequence ID" value="KIJ37724.1"/>
    <property type="molecule type" value="Genomic_DNA"/>
</dbReference>
<sequence>MSSTFTPTNTFKEGPEKEWAPKLGGLDWDNTHIVFTKRSLVDFLRYAGVSLDTNFHNIAKLPRYADIGRLEGASEVPGVEKPTPAETPALAQHNNDYKPSRRVRSVPGGAQTFRFGDDEEEEIIPTRKVESLSIVEEKASEPVEEVKEELRPTNTEVMPETSNNEYRPSRRVRTVPGGPSSMSSLLGGDDVEAEAFKPTRRVRERPGGTDHISGIF</sequence>
<evidence type="ECO:0000256" key="1">
    <source>
        <dbReference type="SAM" id="MobiDB-lite"/>
    </source>
</evidence>